<evidence type="ECO:0000259" key="8">
    <source>
        <dbReference type="Pfam" id="PF11852"/>
    </source>
</evidence>
<dbReference type="PROSITE" id="PS51257">
    <property type="entry name" value="PROKAR_LIPOPROTEIN"/>
    <property type="match status" value="1"/>
</dbReference>
<keyword evidence="2 5" id="KW-0732">Signal</keyword>
<gene>
    <name evidence="10" type="primary">pulA</name>
    <name evidence="10" type="ORF">NLF92_07625</name>
</gene>
<evidence type="ECO:0000256" key="1">
    <source>
        <dbReference type="ARBA" id="ARBA00008061"/>
    </source>
</evidence>
<feature type="domain" description="Glycoside hydrolase family 13 N-terminal" evidence="6">
    <location>
        <begin position="352"/>
        <end position="436"/>
    </location>
</feature>
<dbReference type="PANTHER" id="PTHR43002">
    <property type="entry name" value="GLYCOGEN DEBRANCHING ENZYME"/>
    <property type="match status" value="1"/>
</dbReference>
<evidence type="ECO:0000256" key="2">
    <source>
        <dbReference type="ARBA" id="ARBA00022729"/>
    </source>
</evidence>
<dbReference type="Gene3D" id="2.60.40.1130">
    <property type="entry name" value="Rab geranylgeranyltransferase alpha-subunit, insert domain"/>
    <property type="match status" value="1"/>
</dbReference>
<evidence type="ECO:0000313" key="10">
    <source>
        <dbReference type="EMBL" id="MCP3428814.1"/>
    </source>
</evidence>
<dbReference type="InterPro" id="IPR040671">
    <property type="entry name" value="Pullulanase_N2"/>
</dbReference>
<evidence type="ECO:0000259" key="7">
    <source>
        <dbReference type="Pfam" id="PF03714"/>
    </source>
</evidence>
<dbReference type="Proteomes" id="UP001165413">
    <property type="component" value="Unassembled WGS sequence"/>
</dbReference>
<dbReference type="GO" id="GO:0051060">
    <property type="term" value="F:pullulanase activity"/>
    <property type="evidence" value="ECO:0007669"/>
    <property type="project" value="InterPro"/>
</dbReference>
<proteinExistence type="inferred from homology"/>
<name>A0AA42BLP3_9ALTE</name>
<evidence type="ECO:0000256" key="3">
    <source>
        <dbReference type="ARBA" id="ARBA00022801"/>
    </source>
</evidence>
<organism evidence="10 11">
    <name type="scientific">Opacimonas viscosa</name>
    <dbReference type="NCBI Taxonomy" id="2961944"/>
    <lineage>
        <taxon>Bacteria</taxon>
        <taxon>Pseudomonadati</taxon>
        <taxon>Pseudomonadota</taxon>
        <taxon>Gammaproteobacteria</taxon>
        <taxon>Alteromonadales</taxon>
        <taxon>Alteromonadaceae</taxon>
        <taxon>Opacimonas</taxon>
    </lineage>
</organism>
<dbReference type="EMBL" id="JANATA010000011">
    <property type="protein sequence ID" value="MCP3428814.1"/>
    <property type="molecule type" value="Genomic_DNA"/>
</dbReference>
<dbReference type="InterPro" id="IPR024561">
    <property type="entry name" value="Pullul_strch_C"/>
</dbReference>
<reference evidence="10" key="1">
    <citation type="submission" date="2022-07" db="EMBL/GenBank/DDBJ databases">
        <title>Characterization of the Novel Bacterium Alteromonas immobilis LMIT006 and Alteromonas gregis LMIT007.</title>
        <authorList>
            <person name="Lin X."/>
        </authorList>
    </citation>
    <scope>NUCLEOTIDE SEQUENCE</scope>
    <source>
        <strain evidence="10">LMIT007</strain>
    </source>
</reference>
<dbReference type="Gene3D" id="3.20.20.80">
    <property type="entry name" value="Glycosidases"/>
    <property type="match status" value="1"/>
</dbReference>
<evidence type="ECO:0000256" key="5">
    <source>
        <dbReference type="SAM" id="SignalP"/>
    </source>
</evidence>
<feature type="domain" description="Pullulanase carbohydrate-binding module 41" evidence="7">
    <location>
        <begin position="109"/>
        <end position="190"/>
    </location>
</feature>
<dbReference type="Pfam" id="PF03714">
    <property type="entry name" value="PUD"/>
    <property type="match status" value="1"/>
</dbReference>
<dbReference type="SUPFAM" id="SSF81296">
    <property type="entry name" value="E set domains"/>
    <property type="match status" value="2"/>
</dbReference>
<evidence type="ECO:0000313" key="11">
    <source>
        <dbReference type="Proteomes" id="UP001165413"/>
    </source>
</evidence>
<dbReference type="SUPFAM" id="SSF51011">
    <property type="entry name" value="Glycosyl hydrolase domain"/>
    <property type="match status" value="1"/>
</dbReference>
<keyword evidence="3" id="KW-0378">Hydrolase</keyword>
<dbReference type="SUPFAM" id="SSF49452">
    <property type="entry name" value="Starch-binding domain-like"/>
    <property type="match status" value="1"/>
</dbReference>
<dbReference type="InterPro" id="IPR011839">
    <property type="entry name" value="Pullul_strch"/>
</dbReference>
<dbReference type="InterPro" id="IPR013780">
    <property type="entry name" value="Glyco_hydro_b"/>
</dbReference>
<feature type="signal peptide" evidence="5">
    <location>
        <begin position="1"/>
        <end position="22"/>
    </location>
</feature>
<dbReference type="CDD" id="cd02861">
    <property type="entry name" value="E_set_pullulanase_like"/>
    <property type="match status" value="3"/>
</dbReference>
<dbReference type="Pfam" id="PF17967">
    <property type="entry name" value="Pullulanase_N2"/>
    <property type="match status" value="1"/>
</dbReference>
<comment type="caution">
    <text evidence="10">The sequence shown here is derived from an EMBL/GenBank/DDBJ whole genome shotgun (WGS) entry which is preliminary data.</text>
</comment>
<dbReference type="CDD" id="cd10315">
    <property type="entry name" value="CBM41_pullulanase"/>
    <property type="match status" value="1"/>
</dbReference>
<dbReference type="InterPro" id="IPR014756">
    <property type="entry name" value="Ig_E-set"/>
</dbReference>
<evidence type="ECO:0000259" key="9">
    <source>
        <dbReference type="Pfam" id="PF17967"/>
    </source>
</evidence>
<evidence type="ECO:0000259" key="6">
    <source>
        <dbReference type="Pfam" id="PF02922"/>
    </source>
</evidence>
<dbReference type="Pfam" id="PF02922">
    <property type="entry name" value="CBM_48"/>
    <property type="match status" value="1"/>
</dbReference>
<dbReference type="NCBIfam" id="TIGR02103">
    <property type="entry name" value="pullul_strch"/>
    <property type="match status" value="1"/>
</dbReference>
<dbReference type="GO" id="GO:0005975">
    <property type="term" value="P:carbohydrate metabolic process"/>
    <property type="evidence" value="ECO:0007669"/>
    <property type="project" value="InterPro"/>
</dbReference>
<protein>
    <submittedName>
        <fullName evidence="10">Pullulanase-type alpha-1,6-glucosidase</fullName>
    </submittedName>
</protein>
<keyword evidence="11" id="KW-1185">Reference proteome</keyword>
<comment type="similarity">
    <text evidence="1">Belongs to the glycosyl hydrolase 13 family.</text>
</comment>
<dbReference type="Gene3D" id="2.60.40.1180">
    <property type="entry name" value="Golgi alpha-mannosidase II"/>
    <property type="match status" value="1"/>
</dbReference>
<dbReference type="CDD" id="cd11341">
    <property type="entry name" value="AmyAc_Pullulanase_LD-like"/>
    <property type="match status" value="1"/>
</dbReference>
<accession>A0AA42BLP3</accession>
<dbReference type="GO" id="GO:0030246">
    <property type="term" value="F:carbohydrate binding"/>
    <property type="evidence" value="ECO:0007669"/>
    <property type="project" value="InterPro"/>
</dbReference>
<dbReference type="InterPro" id="IPR005323">
    <property type="entry name" value="CBM41_pullulanase"/>
</dbReference>
<dbReference type="InterPro" id="IPR013783">
    <property type="entry name" value="Ig-like_fold"/>
</dbReference>
<dbReference type="InterPro" id="IPR017853">
    <property type="entry name" value="GH"/>
</dbReference>
<sequence>MFTSIRKLGFAAVLLTTLGLTGCGGGSDIESGEVLLACTAPQVPNATGTTCVAPPPIQCAPPTVPDEANENCVVGANPDLPDPSFFPSETQAVLYYNRVAVGATNVPNDPAYDGWKLHTWNNDACDALEPESVAPSWDNGLEHDGVDPNYGAYWVLELKEGYGSCHNFIIHIGTDDAGKEMGGADFKGSLIQDDATFARMNFTISGEATVFEFPLISLGERPVQIEGQAAHWLDVNTILWDAPDAVASVKLHYSAAGDLEATIENGLNGSAIDMLAVDLSDEQTAIAPHLSGLAAYQGEWDAVAAKTVMKTQAVLAGYDTDGKLVAATGIQLANGLDQLYTVGEMDADEADLGVIYNDDGTITSAVWAPTAQNVQLKTYSQDKRLVDTIAMAENTDTGVWSYTGTGLDRMFYRFEVTVYHHLTGDIEVFDVTDPYSVGLGVNGRFSQFVNLNDADLKPEGWDDHTVPTVANPEDAVIYEAHIRDFSALDMTTSEANRGKFLAFTESETDAVNHLQEMVAAGVTHLHLLPANDIATIDERAERTVDLNSTVFELCLLNRRLDICSEADSNMTLLEVYESYDSFLEPDKAQALTEQLRNYDQFNWGYDPKHFNAPEGSYASDPDGVARILEMRAMNQALHAMGLRVVLDVVYNHTNASGANDNSVFDKVVPGYYHRYNVETGDIVRDSCCDDTEDRNRMMAKFMEDSLLMWTEHYKFDGFRFDLMGSHSKDTMLSLRDAVQAVDADNYFYGEGWTRNDRGVTQANQPNLAGSEIGTFNDQIREAVRQGRFFAKANGDNTGDIFDATDRIKSALAGTLLDYALQTNTGTTSPTSALGGYAQDPADIINYVSKHDNETLWDKFNYELPNDLTLAERVRAQNIGLAIPVLAQGIPFLQLGGEMLRSKSMDRNTYDSGDWFNKVDYTMMSNNFNVGLPLAQDNRGAWDTIGTFAYSPERAAGMDEIVFAKEVFKEFLSIRTASPLFRLTTADDIKARVGFHNLGRTAIPGVVAMSIDDGGELVDLDAAVDAVMVVINATYNQQSVRVNTATGFTLHNTLANSVDSVVRGASFAEGVDDDAGNGLFTVPAQTIAIYVQNQGDTQGMGLSAFATAGAPDVVPYGDTTVYLRGSMNGWGQDTAFNYEGQGIYRATYTLDAGTEYQFKVAEADWSNPNLGGPDGASDVVAEDTLYSLAPSNNNLKFTPDETALYEFVFDAVDIENPTLLIRKDNPYFGTDIYVRGGMNGWGTGNPMTYEGDKVFGANFTVAAGDYEFKVASEDWSTVDHGSVADTDEARNMTVGTTIETNLAGGQNFRISIDSEEEYKFTLDVSGEAPVLGVFKAEFFGATPVFLRGGMNGWGTNDQLIYADNAYSVSIPVSAGIVEFKVASDDWSTVNAGAVDGDNRDITLGLPLMLMQGSNDNLRFDAPETGNYTFTVTGPNPASPKVTVTLDE</sequence>
<dbReference type="InterPro" id="IPR013784">
    <property type="entry name" value="Carb-bd-like_fold"/>
</dbReference>
<dbReference type="SUPFAM" id="SSF51445">
    <property type="entry name" value="(Trans)glycosidases"/>
    <property type="match status" value="1"/>
</dbReference>
<dbReference type="Gene3D" id="2.60.40.1110">
    <property type="match status" value="1"/>
</dbReference>
<dbReference type="Pfam" id="PF11852">
    <property type="entry name" value="Pullul_strch_C"/>
    <property type="match status" value="1"/>
</dbReference>
<dbReference type="InterPro" id="IPR004193">
    <property type="entry name" value="Glyco_hydro_13_N"/>
</dbReference>
<dbReference type="CDD" id="cd02860">
    <property type="entry name" value="E_set_Pullulanase"/>
    <property type="match status" value="1"/>
</dbReference>
<dbReference type="RefSeq" id="WP_254100452.1">
    <property type="nucleotide sequence ID" value="NZ_JANATA010000011.1"/>
</dbReference>
<feature type="domain" description="Alpha-1,6-glucosidases pullulanase-type C-terminal" evidence="8">
    <location>
        <begin position="924"/>
        <end position="1091"/>
    </location>
</feature>
<dbReference type="Gene3D" id="2.60.40.10">
    <property type="entry name" value="Immunoglobulins"/>
    <property type="match status" value="3"/>
</dbReference>
<feature type="chain" id="PRO_5041417050" evidence="5">
    <location>
        <begin position="23"/>
        <end position="1446"/>
    </location>
</feature>
<feature type="domain" description="Pullulanase N2" evidence="9">
    <location>
        <begin position="228"/>
        <end position="337"/>
    </location>
</feature>
<keyword evidence="4" id="KW-0326">Glycosidase</keyword>
<evidence type="ECO:0000256" key="4">
    <source>
        <dbReference type="ARBA" id="ARBA00023295"/>
    </source>
</evidence>